<dbReference type="OrthoDB" id="1470350at2759"/>
<dbReference type="CDD" id="cd11072">
    <property type="entry name" value="CYP71-like"/>
    <property type="match status" value="1"/>
</dbReference>
<keyword evidence="5" id="KW-0560">Oxidoreductase</keyword>
<dbReference type="GO" id="GO:0004497">
    <property type="term" value="F:monooxygenase activity"/>
    <property type="evidence" value="ECO:0007669"/>
    <property type="project" value="UniProtKB-KW"/>
</dbReference>
<comment type="similarity">
    <text evidence="1 5">Belongs to the cytochrome P450 family.</text>
</comment>
<dbReference type="PRINTS" id="PR00385">
    <property type="entry name" value="P450"/>
</dbReference>
<dbReference type="InterPro" id="IPR017972">
    <property type="entry name" value="Cyt_P450_CS"/>
</dbReference>
<dbReference type="FunFam" id="1.10.630.10:FF:000011">
    <property type="entry name" value="Cytochrome P450 83B1"/>
    <property type="match status" value="1"/>
</dbReference>
<keyword evidence="7" id="KW-1185">Reference proteome</keyword>
<evidence type="ECO:0000256" key="2">
    <source>
        <dbReference type="ARBA" id="ARBA00022723"/>
    </source>
</evidence>
<dbReference type="InterPro" id="IPR002401">
    <property type="entry name" value="Cyt_P450_E_grp-I"/>
</dbReference>
<evidence type="ECO:0000256" key="1">
    <source>
        <dbReference type="ARBA" id="ARBA00010617"/>
    </source>
</evidence>
<feature type="binding site" description="axial binding residue" evidence="4">
    <location>
        <position position="452"/>
    </location>
    <ligand>
        <name>heme</name>
        <dbReference type="ChEBI" id="CHEBI:30413"/>
    </ligand>
    <ligandPart>
        <name>Fe</name>
        <dbReference type="ChEBI" id="CHEBI:18248"/>
    </ligandPart>
</feature>
<dbReference type="InterPro" id="IPR001128">
    <property type="entry name" value="Cyt_P450"/>
</dbReference>
<dbReference type="PRINTS" id="PR00463">
    <property type="entry name" value="EP450I"/>
</dbReference>
<dbReference type="SUPFAM" id="SSF48264">
    <property type="entry name" value="Cytochrome P450"/>
    <property type="match status" value="1"/>
</dbReference>
<dbReference type="Gene3D" id="1.10.630.10">
    <property type="entry name" value="Cytochrome P450"/>
    <property type="match status" value="1"/>
</dbReference>
<keyword evidence="4 5" id="KW-0349">Heme</keyword>
<dbReference type="PANTHER" id="PTHR47955:SF15">
    <property type="entry name" value="CYTOCHROME P450 71A2-LIKE"/>
    <property type="match status" value="1"/>
</dbReference>
<gene>
    <name evidence="6" type="ORF">Lalb_Chr12g0201931</name>
</gene>
<protein>
    <submittedName>
        <fullName evidence="6">Putative costunolide synthase</fullName>
    </submittedName>
</protein>
<dbReference type="GO" id="GO:0005506">
    <property type="term" value="F:iron ion binding"/>
    <property type="evidence" value="ECO:0007669"/>
    <property type="project" value="InterPro"/>
</dbReference>
<dbReference type="EMBL" id="WOCE01000012">
    <property type="protein sequence ID" value="KAE9602658.1"/>
    <property type="molecule type" value="Genomic_DNA"/>
</dbReference>
<reference evidence="7" key="1">
    <citation type="journal article" date="2020" name="Nat. Commun.">
        <title>Genome sequence of the cluster root forming white lupin.</title>
        <authorList>
            <person name="Hufnagel B."/>
            <person name="Marques A."/>
            <person name="Soriano A."/>
            <person name="Marques L."/>
            <person name="Divol F."/>
            <person name="Doumas P."/>
            <person name="Sallet E."/>
            <person name="Mancinotti D."/>
            <person name="Carrere S."/>
            <person name="Marande W."/>
            <person name="Arribat S."/>
            <person name="Keller J."/>
            <person name="Huneau C."/>
            <person name="Blein T."/>
            <person name="Aime D."/>
            <person name="Laguerre M."/>
            <person name="Taylor J."/>
            <person name="Schubert V."/>
            <person name="Nelson M."/>
            <person name="Geu-Flores F."/>
            <person name="Crespi M."/>
            <person name="Gallardo-Guerrero K."/>
            <person name="Delaux P.-M."/>
            <person name="Salse J."/>
            <person name="Berges H."/>
            <person name="Guyot R."/>
            <person name="Gouzy J."/>
            <person name="Peret B."/>
        </authorList>
    </citation>
    <scope>NUCLEOTIDE SEQUENCE [LARGE SCALE GENOMIC DNA]</scope>
    <source>
        <strain evidence="7">cv. Amiga</strain>
    </source>
</reference>
<dbReference type="InterPro" id="IPR036396">
    <property type="entry name" value="Cyt_P450_sf"/>
</dbReference>
<sequence>MPLISIQENLAYVLNSTFYISVLCFFSVLFVFKITRKSKTNSPPSPPKLPFIGNLHQLGKFPHRSLQTLSYKYGPIMLMKMGQIPTLVISSAGVAREIFKSYDAIFSNRPSVTGSEIFLYGSKDVAFSPYGDEWRQKRKMLVLELLSMKRVESFQPIREEEVGEMLDTIRDACMKGKSVNLSEMLIAASNNLNSRCAFGQKYDTEDGSTSFGDLGRKILVQFVAFCVGDFWPSLSWIDTLSGQIPKFMETFTSLDIFLERVIAEHKAKMKSNDDQSDKKDFVDILLQLQGDDKLDFELTQDILKALMVNMFIGGSDTSSTTMEWAFAELMRSPRVMKKVQEEVRKVVGDKKVVDGNDTKNMNYLKCVIKETLRLHPPAALLVPRETTSAVNLKGYDIPSKTRILINGYAIQRDPEVWDKADEFFPDRFENSEVDFKTQDVDFIAFGGGRRGCPAISFAVTFTTYVLANLLYWFDWKLPETVKEVDMSERYGIVVNLKVPLQLKPVLHSFGSGSQP</sequence>
<comment type="cofactor">
    <cofactor evidence="4">
        <name>heme</name>
        <dbReference type="ChEBI" id="CHEBI:30413"/>
    </cofactor>
</comment>
<dbReference type="GO" id="GO:0020037">
    <property type="term" value="F:heme binding"/>
    <property type="evidence" value="ECO:0007669"/>
    <property type="project" value="InterPro"/>
</dbReference>
<evidence type="ECO:0000256" key="3">
    <source>
        <dbReference type="ARBA" id="ARBA00023004"/>
    </source>
</evidence>
<accession>A0A6A5M0N5</accession>
<organism evidence="6 7">
    <name type="scientific">Lupinus albus</name>
    <name type="common">White lupine</name>
    <name type="synonym">Lupinus termis</name>
    <dbReference type="NCBI Taxonomy" id="3870"/>
    <lineage>
        <taxon>Eukaryota</taxon>
        <taxon>Viridiplantae</taxon>
        <taxon>Streptophyta</taxon>
        <taxon>Embryophyta</taxon>
        <taxon>Tracheophyta</taxon>
        <taxon>Spermatophyta</taxon>
        <taxon>Magnoliopsida</taxon>
        <taxon>eudicotyledons</taxon>
        <taxon>Gunneridae</taxon>
        <taxon>Pentapetalae</taxon>
        <taxon>rosids</taxon>
        <taxon>fabids</taxon>
        <taxon>Fabales</taxon>
        <taxon>Fabaceae</taxon>
        <taxon>Papilionoideae</taxon>
        <taxon>50 kb inversion clade</taxon>
        <taxon>genistoids sensu lato</taxon>
        <taxon>core genistoids</taxon>
        <taxon>Genisteae</taxon>
        <taxon>Lupinus</taxon>
    </lineage>
</organism>
<evidence type="ECO:0000256" key="5">
    <source>
        <dbReference type="RuleBase" id="RU000461"/>
    </source>
</evidence>
<proteinExistence type="inferred from homology"/>
<dbReference type="PROSITE" id="PS00086">
    <property type="entry name" value="CYTOCHROME_P450"/>
    <property type="match status" value="1"/>
</dbReference>
<name>A0A6A5M0N5_LUPAL</name>
<dbReference type="Proteomes" id="UP000447434">
    <property type="component" value="Chromosome 12"/>
</dbReference>
<dbReference type="AlphaFoldDB" id="A0A6A5M0N5"/>
<keyword evidence="3 4" id="KW-0408">Iron</keyword>
<keyword evidence="2 4" id="KW-0479">Metal-binding</keyword>
<keyword evidence="5" id="KW-0503">Monooxygenase</keyword>
<evidence type="ECO:0000313" key="7">
    <source>
        <dbReference type="Proteomes" id="UP000447434"/>
    </source>
</evidence>
<dbReference type="GO" id="GO:0016705">
    <property type="term" value="F:oxidoreductase activity, acting on paired donors, with incorporation or reduction of molecular oxygen"/>
    <property type="evidence" value="ECO:0007669"/>
    <property type="project" value="InterPro"/>
</dbReference>
<evidence type="ECO:0000256" key="4">
    <source>
        <dbReference type="PIRSR" id="PIRSR602401-1"/>
    </source>
</evidence>
<dbReference type="Pfam" id="PF00067">
    <property type="entry name" value="p450"/>
    <property type="match status" value="1"/>
</dbReference>
<comment type="caution">
    <text evidence="6">The sequence shown here is derived from an EMBL/GenBank/DDBJ whole genome shotgun (WGS) entry which is preliminary data.</text>
</comment>
<dbReference type="PANTHER" id="PTHR47955">
    <property type="entry name" value="CYTOCHROME P450 FAMILY 71 PROTEIN"/>
    <property type="match status" value="1"/>
</dbReference>
<evidence type="ECO:0000313" key="6">
    <source>
        <dbReference type="EMBL" id="KAE9602658.1"/>
    </source>
</evidence>